<proteinExistence type="predicted"/>
<keyword evidence="3" id="KW-1185">Reference proteome</keyword>
<evidence type="ECO:0000313" key="3">
    <source>
        <dbReference type="Proteomes" id="UP000018538"/>
    </source>
</evidence>
<name>V7PC06_PLAYE</name>
<dbReference type="Proteomes" id="UP000018538">
    <property type="component" value="Unassembled WGS sequence"/>
</dbReference>
<organism evidence="2 3">
    <name type="scientific">Plasmodium yoelii 17X</name>
    <dbReference type="NCBI Taxonomy" id="1323249"/>
    <lineage>
        <taxon>Eukaryota</taxon>
        <taxon>Sar</taxon>
        <taxon>Alveolata</taxon>
        <taxon>Apicomplexa</taxon>
        <taxon>Aconoidasida</taxon>
        <taxon>Haemosporida</taxon>
        <taxon>Plasmodiidae</taxon>
        <taxon>Plasmodium</taxon>
        <taxon>Plasmodium (Vinckeia)</taxon>
    </lineage>
</organism>
<evidence type="ECO:0000256" key="1">
    <source>
        <dbReference type="SAM" id="MobiDB-lite"/>
    </source>
</evidence>
<evidence type="ECO:0000313" key="2">
    <source>
        <dbReference type="EMBL" id="ETB56954.1"/>
    </source>
</evidence>
<reference evidence="2 3" key="1">
    <citation type="submission" date="2013-11" db="EMBL/GenBank/DDBJ databases">
        <title>The Genome Sequence of Plasmodium yoelii 17X.</title>
        <authorList>
            <consortium name="The Broad Institute Genomics Platform"/>
            <consortium name="The Broad Institute Genome Sequencing Center for Infectious Disease"/>
            <person name="Neafsey D."/>
            <person name="Adams J."/>
            <person name="Walker B."/>
            <person name="Young S.K."/>
            <person name="Zeng Q."/>
            <person name="Gargeya S."/>
            <person name="Fitzgerald M."/>
            <person name="Haas B."/>
            <person name="Abouelleil A."/>
            <person name="Alvarado L."/>
            <person name="Chapman S.B."/>
            <person name="Gainer-Dewar J."/>
            <person name="Goldberg J."/>
            <person name="Griggs A."/>
            <person name="Gujja S."/>
            <person name="Hansen M."/>
            <person name="Howarth C."/>
            <person name="Imamovic A."/>
            <person name="Ireland A."/>
            <person name="Larimer J."/>
            <person name="McCowan C."/>
            <person name="Murphy C."/>
            <person name="Pearson M."/>
            <person name="Poon T.W."/>
            <person name="Priest M."/>
            <person name="Roberts A."/>
            <person name="Saif S."/>
            <person name="Shea T."/>
            <person name="Sykes S."/>
            <person name="Wortman J."/>
            <person name="Nusbaum C."/>
            <person name="Birren B."/>
        </authorList>
    </citation>
    <scope>NUCLEOTIDE SEQUENCE [LARGE SCALE GENOMIC DNA]</scope>
    <source>
        <strain evidence="2 3">17X</strain>
    </source>
</reference>
<sequence>MEKKKKKKKKLNLNIDDFFDEFDLNDEENAPSVEADDQNVEADDQNVEADDQNVEADAWMQLYNIFDRMMLLNRIKKEEKCSKC</sequence>
<dbReference type="AlphaFoldDB" id="V7PC06"/>
<feature type="region of interest" description="Disordered" evidence="1">
    <location>
        <begin position="27"/>
        <end position="49"/>
    </location>
</feature>
<accession>V7PC06</accession>
<dbReference type="EMBL" id="KI635811">
    <property type="protein sequence ID" value="ETB56954.1"/>
    <property type="molecule type" value="Genomic_DNA"/>
</dbReference>
<protein>
    <submittedName>
        <fullName evidence="2">Uncharacterized protein</fullName>
    </submittedName>
</protein>
<gene>
    <name evidence="2" type="ORF">YYC_05307</name>
</gene>